<evidence type="ECO:0000313" key="2">
    <source>
        <dbReference type="Proteomes" id="UP000665047"/>
    </source>
</evidence>
<protein>
    <recommendedName>
        <fullName evidence="3">Transposase</fullName>
    </recommendedName>
</protein>
<sequence length="42" mass="5128">MYCFLILRQHLAGLARKTLFFSKSIEMYDRIIGYYLNIPHYQ</sequence>
<evidence type="ECO:0000313" key="1">
    <source>
        <dbReference type="EMBL" id="QTL40720.1"/>
    </source>
</evidence>
<accession>A0ABX7VJX7</accession>
<dbReference type="EMBL" id="CP072455">
    <property type="protein sequence ID" value="QTL40720.1"/>
    <property type="molecule type" value="Genomic_DNA"/>
</dbReference>
<proteinExistence type="predicted"/>
<gene>
    <name evidence="1" type="ORF">HGO23_04935</name>
</gene>
<dbReference type="InterPro" id="IPR005063">
    <property type="entry name" value="Transposase_27"/>
</dbReference>
<evidence type="ECO:0008006" key="3">
    <source>
        <dbReference type="Google" id="ProtNLM"/>
    </source>
</evidence>
<reference evidence="1 2" key="1">
    <citation type="submission" date="2021-03" db="EMBL/GenBank/DDBJ databases">
        <title>Complete Genome Sequence Data of Xenorhabdus budapestensis strain C72, a Candidate Biological Control Agent, from China.</title>
        <authorList>
            <person name="LI B."/>
            <person name="WANG S."/>
            <person name="QIU D."/>
        </authorList>
    </citation>
    <scope>NUCLEOTIDE SEQUENCE [LARGE SCALE GENOMIC DNA]</scope>
    <source>
        <strain evidence="1 2">C-7-2</strain>
    </source>
</reference>
<organism evidence="1 2">
    <name type="scientific">Xenorhabdus budapestensis</name>
    <dbReference type="NCBI Taxonomy" id="290110"/>
    <lineage>
        <taxon>Bacteria</taxon>
        <taxon>Pseudomonadati</taxon>
        <taxon>Pseudomonadota</taxon>
        <taxon>Gammaproteobacteria</taxon>
        <taxon>Enterobacterales</taxon>
        <taxon>Morganellaceae</taxon>
        <taxon>Xenorhabdus</taxon>
    </lineage>
</organism>
<dbReference type="Proteomes" id="UP000665047">
    <property type="component" value="Chromosome"/>
</dbReference>
<keyword evidence="2" id="KW-1185">Reference proteome</keyword>
<name>A0ABX7VJX7_XENBU</name>
<dbReference type="Pfam" id="PF03400">
    <property type="entry name" value="DDE_Tnp_IS1"/>
    <property type="match status" value="1"/>
</dbReference>